<dbReference type="Pfam" id="PF02899">
    <property type="entry name" value="Phage_int_SAM_1"/>
    <property type="match status" value="1"/>
</dbReference>
<evidence type="ECO:0000259" key="7">
    <source>
        <dbReference type="PROSITE" id="PS51900"/>
    </source>
</evidence>
<keyword evidence="9" id="KW-1185">Reference proteome</keyword>
<dbReference type="PROSITE" id="PS51898">
    <property type="entry name" value="TYR_RECOMBINASE"/>
    <property type="match status" value="1"/>
</dbReference>
<dbReference type="Pfam" id="PF00589">
    <property type="entry name" value="Phage_integrase"/>
    <property type="match status" value="1"/>
</dbReference>
<dbReference type="InterPro" id="IPR050090">
    <property type="entry name" value="Tyrosine_recombinase_XerCD"/>
</dbReference>
<dbReference type="GO" id="GO:0003677">
    <property type="term" value="F:DNA binding"/>
    <property type="evidence" value="ECO:0007669"/>
    <property type="project" value="UniProtKB-UniRule"/>
</dbReference>
<dbReference type="SUPFAM" id="SSF56349">
    <property type="entry name" value="DNA breaking-rejoining enzymes"/>
    <property type="match status" value="1"/>
</dbReference>
<dbReference type="InterPro" id="IPR044068">
    <property type="entry name" value="CB"/>
</dbReference>
<proteinExistence type="predicted"/>
<comment type="caution">
    <text evidence="8">The sequence shown here is derived from an EMBL/GenBank/DDBJ whole genome shotgun (WGS) entry which is preliminary data.</text>
</comment>
<dbReference type="Proteomes" id="UP000235777">
    <property type="component" value="Unassembled WGS sequence"/>
</dbReference>
<dbReference type="InterPro" id="IPR010998">
    <property type="entry name" value="Integrase_recombinase_N"/>
</dbReference>
<dbReference type="Gene3D" id="1.10.150.130">
    <property type="match status" value="1"/>
</dbReference>
<dbReference type="GO" id="GO:0006310">
    <property type="term" value="P:DNA recombination"/>
    <property type="evidence" value="ECO:0007669"/>
    <property type="project" value="UniProtKB-KW"/>
</dbReference>
<dbReference type="PROSITE" id="PS51900">
    <property type="entry name" value="CB"/>
    <property type="match status" value="1"/>
</dbReference>
<keyword evidence="3 5" id="KW-0238">DNA-binding</keyword>
<evidence type="ECO:0000256" key="5">
    <source>
        <dbReference type="PROSITE-ProRule" id="PRU01248"/>
    </source>
</evidence>
<dbReference type="GO" id="GO:0015074">
    <property type="term" value="P:DNA integration"/>
    <property type="evidence" value="ECO:0007669"/>
    <property type="project" value="UniProtKB-KW"/>
</dbReference>
<evidence type="ECO:0000313" key="9">
    <source>
        <dbReference type="Proteomes" id="UP000235777"/>
    </source>
</evidence>
<evidence type="ECO:0000259" key="6">
    <source>
        <dbReference type="PROSITE" id="PS51898"/>
    </source>
</evidence>
<keyword evidence="2" id="KW-0229">DNA integration</keyword>
<dbReference type="CDD" id="cd01196">
    <property type="entry name" value="INT_C_like_6"/>
    <property type="match status" value="1"/>
</dbReference>
<keyword evidence="4" id="KW-0233">DNA recombination</keyword>
<evidence type="ECO:0000256" key="4">
    <source>
        <dbReference type="ARBA" id="ARBA00023172"/>
    </source>
</evidence>
<dbReference type="GO" id="GO:0007059">
    <property type="term" value="P:chromosome segregation"/>
    <property type="evidence" value="ECO:0007669"/>
    <property type="project" value="UniProtKB-KW"/>
</dbReference>
<accession>A0A2N7WKD6</accession>
<dbReference type="InterPro" id="IPR011010">
    <property type="entry name" value="DNA_brk_join_enz"/>
</dbReference>
<dbReference type="InterPro" id="IPR013762">
    <property type="entry name" value="Integrase-like_cat_sf"/>
</dbReference>
<feature type="domain" description="Tyr recombinase" evidence="6">
    <location>
        <begin position="170"/>
        <end position="360"/>
    </location>
</feature>
<dbReference type="STRING" id="863227.GCA_000373005_04609"/>
<dbReference type="PANTHER" id="PTHR30349">
    <property type="entry name" value="PHAGE INTEGRASE-RELATED"/>
    <property type="match status" value="1"/>
</dbReference>
<gene>
    <name evidence="8" type="ORF">C0Z20_30500</name>
</gene>
<dbReference type="PANTHER" id="PTHR30349:SF81">
    <property type="entry name" value="TYROSINE RECOMBINASE XERC"/>
    <property type="match status" value="1"/>
</dbReference>
<evidence type="ECO:0000256" key="3">
    <source>
        <dbReference type="ARBA" id="ARBA00023125"/>
    </source>
</evidence>
<evidence type="ECO:0000256" key="2">
    <source>
        <dbReference type="ARBA" id="ARBA00022908"/>
    </source>
</evidence>
<dbReference type="EMBL" id="PNYC01000036">
    <property type="protein sequence ID" value="PMS29888.1"/>
    <property type="molecule type" value="Genomic_DNA"/>
</dbReference>
<sequence length="363" mass="39109">MQCAAPTSGTGPGKPHRLPAALRWTCSWLRRKAISRAKSRGSSVANTSLAIPAGVPVPALVTAAGERAGVRFLEFFASTIRNPHTRRAYARAVGDFLAWCAEAGVAAITAGQPLHVAAWIELQTVTHAAPTVEQRLAAIRHLFDWLVTGQIVLVNPAASVRGPNHAARTGKTPVLEAAEARQLLDSIDASTPVGLRDRALIALMVFSFARIGAALAMRVDDVYVQQRRLWVRLREKGGKAHAMPCHHTLEAYLHAYLEETGIAAEPKGPLFRTIARGTGRLSATPLPQANAYAMVHRRAAAAGIATKIGNHTFRATGITAYLKNGGTLENAAAMANHASTRTTQLYDRRRDDISLDEVERIRV</sequence>
<dbReference type="InterPro" id="IPR002104">
    <property type="entry name" value="Integrase_catalytic"/>
</dbReference>
<feature type="domain" description="Core-binding (CB)" evidence="7">
    <location>
        <begin position="63"/>
        <end position="147"/>
    </location>
</feature>
<dbReference type="InterPro" id="IPR004107">
    <property type="entry name" value="Integrase_SAM-like_N"/>
</dbReference>
<dbReference type="Gene3D" id="1.10.443.10">
    <property type="entry name" value="Intergrase catalytic core"/>
    <property type="match status" value="1"/>
</dbReference>
<dbReference type="AlphaFoldDB" id="A0A2N7WKD6"/>
<protein>
    <submittedName>
        <fullName evidence="8">Integrase</fullName>
    </submittedName>
</protein>
<keyword evidence="1" id="KW-0159">Chromosome partition</keyword>
<name>A0A2N7WKD6_9BURK</name>
<organism evidence="8 9">
    <name type="scientific">Trinickia symbiotica</name>
    <dbReference type="NCBI Taxonomy" id="863227"/>
    <lineage>
        <taxon>Bacteria</taxon>
        <taxon>Pseudomonadati</taxon>
        <taxon>Pseudomonadota</taxon>
        <taxon>Betaproteobacteria</taxon>
        <taxon>Burkholderiales</taxon>
        <taxon>Burkholderiaceae</taxon>
        <taxon>Trinickia</taxon>
    </lineage>
</organism>
<dbReference type="OrthoDB" id="9801717at2"/>
<evidence type="ECO:0000256" key="1">
    <source>
        <dbReference type="ARBA" id="ARBA00022829"/>
    </source>
</evidence>
<reference evidence="8 9" key="1">
    <citation type="submission" date="2018-01" db="EMBL/GenBank/DDBJ databases">
        <title>Whole genome analyses suggest that Burkholderia sensu lato contains two further novel genera in the rhizoxinica-symbiotica group Mycetohabitans gen. nov., and Trinickia gen. nov.: implications for the evolution of diazotrophy and nodulation in the Burkholderiaceae.</title>
        <authorList>
            <person name="Estrada-de los Santos P."/>
            <person name="Palmer M."/>
            <person name="Chavez-Ramirez B."/>
            <person name="Beukes C."/>
            <person name="Steenkamp E.T."/>
            <person name="Hirsch A.M."/>
            <person name="Manyaka P."/>
            <person name="Maluk M."/>
            <person name="Lafos M."/>
            <person name="Crook M."/>
            <person name="Gross E."/>
            <person name="Simon M.F."/>
            <person name="Bueno dos Reis Junior F."/>
            <person name="Poole P.S."/>
            <person name="Venter S.N."/>
            <person name="James E.K."/>
        </authorList>
    </citation>
    <scope>NUCLEOTIDE SEQUENCE [LARGE SCALE GENOMIC DNA]</scope>
    <source>
        <strain evidence="8 9">JPY 581</strain>
    </source>
</reference>
<evidence type="ECO:0000313" key="8">
    <source>
        <dbReference type="EMBL" id="PMS29888.1"/>
    </source>
</evidence>